<dbReference type="SUPFAM" id="SSF56672">
    <property type="entry name" value="DNA/RNA polymerases"/>
    <property type="match status" value="1"/>
</dbReference>
<dbReference type="CDD" id="cd01650">
    <property type="entry name" value="RT_nLTR_like"/>
    <property type="match status" value="1"/>
</dbReference>
<dbReference type="PANTHER" id="PTHR35450:SF2">
    <property type="entry name" value="REVERSE TRANSCRIPTASE DOMAIN-CONTAINING PROTEIN"/>
    <property type="match status" value="1"/>
</dbReference>
<dbReference type="Gene3D" id="3.30.420.10">
    <property type="entry name" value="Ribonuclease H-like superfamily/Ribonuclease H"/>
    <property type="match status" value="1"/>
</dbReference>
<dbReference type="Proteomes" id="UP000005238">
    <property type="component" value="Unassembled WGS sequence"/>
</dbReference>
<dbReference type="InterPro" id="IPR000477">
    <property type="entry name" value="RT_dom"/>
</dbReference>
<dbReference type="SUPFAM" id="SSF53098">
    <property type="entry name" value="Ribonuclease H-like"/>
    <property type="match status" value="1"/>
</dbReference>
<dbReference type="Pfam" id="PF13456">
    <property type="entry name" value="RVT_3"/>
    <property type="match status" value="1"/>
</dbReference>
<dbReference type="PANTHER" id="PTHR35450">
    <property type="entry name" value="REVERSE TRANSCRIPTASE DOMAIN-CONTAINING PROTEIN"/>
    <property type="match status" value="1"/>
</dbReference>
<dbReference type="InterPro" id="IPR012337">
    <property type="entry name" value="RNaseH-like_sf"/>
</dbReference>
<evidence type="ECO:0000256" key="1">
    <source>
        <dbReference type="SAM" id="MobiDB-lite"/>
    </source>
</evidence>
<dbReference type="HOGENOM" id="CLU_002086_0_0_1"/>
<dbReference type="GO" id="GO:0003676">
    <property type="term" value="F:nucleic acid binding"/>
    <property type="evidence" value="ECO:0007669"/>
    <property type="project" value="InterPro"/>
</dbReference>
<evidence type="ECO:0000259" key="2">
    <source>
        <dbReference type="PROSITE" id="PS50878"/>
    </source>
</evidence>
<dbReference type="InterPro" id="IPR043502">
    <property type="entry name" value="DNA/RNA_pol_sf"/>
</dbReference>
<feature type="compositionally biased region" description="Basic residues" evidence="1">
    <location>
        <begin position="650"/>
        <end position="668"/>
    </location>
</feature>
<dbReference type="eggNOG" id="KOG1075">
    <property type="taxonomic scope" value="Eukaryota"/>
</dbReference>
<dbReference type="PROSITE" id="PS50878">
    <property type="entry name" value="RT_POL"/>
    <property type="match status" value="1"/>
</dbReference>
<reference evidence="4" key="2">
    <citation type="submission" date="2015-06" db="UniProtKB">
        <authorList>
            <consortium name="EnsemblProtists"/>
        </authorList>
    </citation>
    <scope>IDENTIFICATION</scope>
    <source>
        <strain evidence="4">Pr102</strain>
    </source>
</reference>
<feature type="compositionally biased region" description="Polar residues" evidence="1">
    <location>
        <begin position="1639"/>
        <end position="1649"/>
    </location>
</feature>
<dbReference type="CDD" id="cd09279">
    <property type="entry name" value="RNase_HI_like"/>
    <property type="match status" value="1"/>
</dbReference>
<dbReference type="EMBL" id="DS566263">
    <property type="status" value="NOT_ANNOTATED_CDS"/>
    <property type="molecule type" value="Genomic_DNA"/>
</dbReference>
<evidence type="ECO:0000313" key="4">
    <source>
        <dbReference type="EnsemblProtists" id="Phyra85648"/>
    </source>
</evidence>
<feature type="compositionally biased region" description="Basic residues" evidence="1">
    <location>
        <begin position="622"/>
        <end position="641"/>
    </location>
</feature>
<dbReference type="InterPro" id="IPR002156">
    <property type="entry name" value="RNaseH_domain"/>
</dbReference>
<feature type="domain" description="Reverse transcriptase" evidence="2">
    <location>
        <begin position="866"/>
        <end position="1149"/>
    </location>
</feature>
<feature type="region of interest" description="Disordered" evidence="1">
    <location>
        <begin position="270"/>
        <end position="292"/>
    </location>
</feature>
<dbReference type="InParanoid" id="H3H4X6"/>
<dbReference type="GO" id="GO:0004523">
    <property type="term" value="F:RNA-DNA hybrid ribonuclease activity"/>
    <property type="evidence" value="ECO:0007669"/>
    <property type="project" value="InterPro"/>
</dbReference>
<feature type="compositionally biased region" description="Basic and acidic residues" evidence="1">
    <location>
        <begin position="591"/>
        <end position="609"/>
    </location>
</feature>
<accession>H3H4X6</accession>
<feature type="compositionally biased region" description="Low complexity" evidence="1">
    <location>
        <begin position="743"/>
        <end position="757"/>
    </location>
</feature>
<dbReference type="VEuPathDB" id="FungiDB:KRP23_3134"/>
<feature type="region of interest" description="Disordered" evidence="1">
    <location>
        <begin position="579"/>
        <end position="671"/>
    </location>
</feature>
<organism evidence="4 5">
    <name type="scientific">Phytophthora ramorum</name>
    <name type="common">Sudden oak death agent</name>
    <dbReference type="NCBI Taxonomy" id="164328"/>
    <lineage>
        <taxon>Eukaryota</taxon>
        <taxon>Sar</taxon>
        <taxon>Stramenopiles</taxon>
        <taxon>Oomycota</taxon>
        <taxon>Peronosporomycetes</taxon>
        <taxon>Peronosporales</taxon>
        <taxon>Peronosporaceae</taxon>
        <taxon>Phytophthora</taxon>
    </lineage>
</organism>
<evidence type="ECO:0000313" key="5">
    <source>
        <dbReference type="Proteomes" id="UP000005238"/>
    </source>
</evidence>
<name>H3H4X6_PHYRM</name>
<feature type="domain" description="RNase H type-1" evidence="3">
    <location>
        <begin position="310"/>
        <end position="443"/>
    </location>
</feature>
<feature type="region of interest" description="Disordered" evidence="1">
    <location>
        <begin position="163"/>
        <end position="195"/>
    </location>
</feature>
<evidence type="ECO:0000259" key="3">
    <source>
        <dbReference type="PROSITE" id="PS50879"/>
    </source>
</evidence>
<feature type="region of interest" description="Disordered" evidence="1">
    <location>
        <begin position="1621"/>
        <end position="1649"/>
    </location>
</feature>
<dbReference type="InterPro" id="IPR036397">
    <property type="entry name" value="RNaseH_sf"/>
</dbReference>
<reference evidence="5" key="1">
    <citation type="journal article" date="2006" name="Science">
        <title>Phytophthora genome sequences uncover evolutionary origins and mechanisms of pathogenesis.</title>
        <authorList>
            <person name="Tyler B.M."/>
            <person name="Tripathy S."/>
            <person name="Zhang X."/>
            <person name="Dehal P."/>
            <person name="Jiang R.H."/>
            <person name="Aerts A."/>
            <person name="Arredondo F.D."/>
            <person name="Baxter L."/>
            <person name="Bensasson D."/>
            <person name="Beynon J.L."/>
            <person name="Chapman J."/>
            <person name="Damasceno C.M."/>
            <person name="Dorrance A.E."/>
            <person name="Dou D."/>
            <person name="Dickerman A.W."/>
            <person name="Dubchak I.L."/>
            <person name="Garbelotto M."/>
            <person name="Gijzen M."/>
            <person name="Gordon S.G."/>
            <person name="Govers F."/>
            <person name="Grunwald N.J."/>
            <person name="Huang W."/>
            <person name="Ivors K.L."/>
            <person name="Jones R.W."/>
            <person name="Kamoun S."/>
            <person name="Krampis K."/>
            <person name="Lamour K.H."/>
            <person name="Lee M.K."/>
            <person name="McDonald W.H."/>
            <person name="Medina M."/>
            <person name="Meijer H.J."/>
            <person name="Nordberg E.K."/>
            <person name="Maclean D.J."/>
            <person name="Ospina-Giraldo M.D."/>
            <person name="Morris P.F."/>
            <person name="Phuntumart V."/>
            <person name="Putnam N.H."/>
            <person name="Rash S."/>
            <person name="Rose J.K."/>
            <person name="Sakihama Y."/>
            <person name="Salamov A.A."/>
            <person name="Savidor A."/>
            <person name="Scheuring C.F."/>
            <person name="Smith B.M."/>
            <person name="Sobral B.W."/>
            <person name="Terry A."/>
            <person name="Torto-Alalibo T.A."/>
            <person name="Win J."/>
            <person name="Xu Z."/>
            <person name="Zhang H."/>
            <person name="Grigoriev I.V."/>
            <person name="Rokhsar D.S."/>
            <person name="Boore J.L."/>
        </authorList>
    </citation>
    <scope>NUCLEOTIDE SEQUENCE [LARGE SCALE GENOMIC DNA]</scope>
    <source>
        <strain evidence="5">Pr102</strain>
    </source>
</reference>
<keyword evidence="5" id="KW-1185">Reference proteome</keyword>
<feature type="region of interest" description="Disordered" evidence="1">
    <location>
        <begin position="743"/>
        <end position="767"/>
    </location>
</feature>
<dbReference type="PROSITE" id="PS50879">
    <property type="entry name" value="RNASE_H_1"/>
    <property type="match status" value="1"/>
</dbReference>
<evidence type="ECO:0008006" key="6">
    <source>
        <dbReference type="Google" id="ProtNLM"/>
    </source>
</evidence>
<proteinExistence type="predicted"/>
<sequence length="1649" mass="181734">RAGGKRRRLNAGDDEDQRELAELLLVDEDKAGAEHPALRLPTASAHPASVLSVYAHAATRFDCTLCTYTAASLASLKRHRSSRHRRTAFLDKFLAGCACGTPFASRLAAARHAQACANLCTTSATTSTAAKASSPTAAGGRPTVRAVVTAAPDLPRQYPSELVASPPQPSSTNVAMQDQVDAEQQARNRWGPPLPRPLVASRVAARLGEVPPPRWGPPLPRGVVVSRIAARLEAVPVPRGGPPLPRSFVATRIADRLAPPSPDLSLLDEEMKESEPPDPTHHSADEDSTDAETADAVMEPAFVSDPPTATPREWRLQFDGACRGGPNPGGAGALLYNPEGAVVWTGSHYMPGAKETNNSAEYTALLIGARAAADHGARQLRIEGDSLLVIRQVKGLYATKSTRLRQLRNAVRHELARVGQHSLHHIDRQGNAFADRLANRALDLKSDKVECKEHPVAGACTTCMGSPSAGPPATPPPTTADIEMADAGSDDELRADIDDGEVYAPMRLEPGVIPTRRSRLRLRQLTDDEMEAAGEVVERLSAGLSAKIADADDWETAEGYITALPYMLYDKLQQYTQVRHGTARSPAPHPQRRDVQGQVETHREPRHETIGQPDQPGEPSPTRRRRRGKRKGRRQRRHPRRTNCGGGGRQQRKQRHPRPPRGTRHHREHRIDEAIDELHALERARPQARPAIAKARRRVGRIRSAIDQQLLRHRFDTAEKECVDGILAAARTARDARTTVRAAAATGTTATPETAVTSGTEQQDDNGTCPIPSEVLWRHFDSVNTPQRDFDPEAPEGAAFRSAMARLPAATRFMELLKEEPSTDGIEVQLQHASSTSSPGLDGVGYDVYKRFASQLLPVLKAAFKCCWTHKQVPQSWKLGVVRLLYKKGDREDPANWRPICLQQAIYKIYTGVLARRLTRWQDANDRHAPGQKGFRPVNGCGEHNFLAAMLIDHARRKHRPLYEVWYDFRNAFGSVPLGLLWDALERTGVPAEYIAAVQGLYDHAAFMVGNAVDGSTAPILQRVGVFQGCPLSPPLFSAAISPLLHALQLLPSSGVQLSGDDRPGVSAYADDLKTFSGTKAGVTEQHELVAMFLRWTGMAANPAKCRSMGVRRNGNGAIEADHLELALDDTPIPTLTHLQSYTYLGIGDGFDHVRRRVALAPKLKLLKQDATALMESGLAPWQVVKAVKGYLYPRVEYALRHLRPDDQLLESFDLHLRRGLRHLLRLPKSANNDFVYAPVSRGGLGFLPLVELHAALQIAHGWQMINSPDPAIRRIAREQLHQVADARHRLDKDHWKQRGDELCELLLNGELGTSAHAPPKRRNGDIGSLWVDVRKNLKAFGLKLATAPADPESGAPAKPLQLCVPHHAEWLDHRNVLRHGRTARAHGGVGSGFLTRPRGMWESDYRFAVAARLNMLDTVNVLARRRLRAHDRCRHPGCRWKETLAHVLNHCPGTMDSIRGRHDDALKEIERTLHASSGDRQGRTELRTNQTVPGLAGPALRPDLQVYNHDQRTVAVVDLAIAFDEQPRDDPESSGLAKAAAEKKAKYAGIKRHLERQGWKVHLSALVYGSLGSVAPSNYKVYTEHLGLLKRDAKRLDRQLSVACIQSSRRIWNLHCAQHRARQHQDQPAPRGRRVTETGGTPSRTDRR</sequence>
<dbReference type="Pfam" id="PF00078">
    <property type="entry name" value="RVT_1"/>
    <property type="match status" value="1"/>
</dbReference>
<feature type="region of interest" description="Disordered" evidence="1">
    <location>
        <begin position="1474"/>
        <end position="1498"/>
    </location>
</feature>
<dbReference type="EnsemblProtists" id="Phyra85648">
    <property type="protein sequence ID" value="Phyra85648"/>
    <property type="gene ID" value="Phyra85648"/>
</dbReference>
<protein>
    <recommendedName>
        <fullName evidence="6">Reverse transcriptase domain-containing protein</fullName>
    </recommendedName>
</protein>
<feature type="compositionally biased region" description="Basic and acidic residues" evidence="1">
    <location>
        <begin position="273"/>
        <end position="285"/>
    </location>
</feature>